<dbReference type="EMBL" id="CAACVG010011696">
    <property type="protein sequence ID" value="VEN58631.1"/>
    <property type="molecule type" value="Genomic_DNA"/>
</dbReference>
<evidence type="ECO:0000313" key="1">
    <source>
        <dbReference type="EMBL" id="VEN58631.1"/>
    </source>
</evidence>
<dbReference type="InterPro" id="IPR026983">
    <property type="entry name" value="DHC"/>
</dbReference>
<dbReference type="GO" id="GO:0030286">
    <property type="term" value="C:dynein complex"/>
    <property type="evidence" value="ECO:0007669"/>
    <property type="project" value="InterPro"/>
</dbReference>
<reference evidence="1 2" key="1">
    <citation type="submission" date="2019-01" db="EMBL/GenBank/DDBJ databases">
        <authorList>
            <person name="Sayadi A."/>
        </authorList>
    </citation>
    <scope>NUCLEOTIDE SEQUENCE [LARGE SCALE GENOMIC DNA]</scope>
</reference>
<dbReference type="OrthoDB" id="5593012at2759"/>
<dbReference type="InterPro" id="IPR027417">
    <property type="entry name" value="P-loop_NTPase"/>
</dbReference>
<evidence type="ECO:0008006" key="3">
    <source>
        <dbReference type="Google" id="ProtNLM"/>
    </source>
</evidence>
<name>A0A653DGI4_CALMS</name>
<organism evidence="1 2">
    <name type="scientific">Callosobruchus maculatus</name>
    <name type="common">Southern cowpea weevil</name>
    <name type="synonym">Pulse bruchid</name>
    <dbReference type="NCBI Taxonomy" id="64391"/>
    <lineage>
        <taxon>Eukaryota</taxon>
        <taxon>Metazoa</taxon>
        <taxon>Ecdysozoa</taxon>
        <taxon>Arthropoda</taxon>
        <taxon>Hexapoda</taxon>
        <taxon>Insecta</taxon>
        <taxon>Pterygota</taxon>
        <taxon>Neoptera</taxon>
        <taxon>Endopterygota</taxon>
        <taxon>Coleoptera</taxon>
        <taxon>Polyphaga</taxon>
        <taxon>Cucujiformia</taxon>
        <taxon>Chrysomeloidea</taxon>
        <taxon>Chrysomelidae</taxon>
        <taxon>Bruchinae</taxon>
        <taxon>Bruchini</taxon>
        <taxon>Callosobruchus</taxon>
    </lineage>
</organism>
<sequence length="139" mass="16023">WIDGIITKFIRGFSRTSLDWLIFDGNIDEVWIENIAPILQEKKRLYLKSGESLFYPDNCTTIFEVLNLNNCSPPIVSQCAVIFLESTNVGWSSLIKAWAQSVKSLWMELYCQQTLSLINWVVTPCLYFLESHCTMLCSL</sequence>
<dbReference type="GO" id="GO:0045505">
    <property type="term" value="F:dynein intermediate chain binding"/>
    <property type="evidence" value="ECO:0007669"/>
    <property type="project" value="InterPro"/>
</dbReference>
<dbReference type="PANTHER" id="PTHR45703:SF36">
    <property type="entry name" value="DYNEIN HEAVY CHAIN, CYTOPLASMIC"/>
    <property type="match status" value="1"/>
</dbReference>
<accession>A0A653DGI4</accession>
<dbReference type="Proteomes" id="UP000410492">
    <property type="component" value="Unassembled WGS sequence"/>
</dbReference>
<evidence type="ECO:0000313" key="2">
    <source>
        <dbReference type="Proteomes" id="UP000410492"/>
    </source>
</evidence>
<dbReference type="PANTHER" id="PTHR45703">
    <property type="entry name" value="DYNEIN HEAVY CHAIN"/>
    <property type="match status" value="1"/>
</dbReference>
<feature type="non-terminal residue" evidence="1">
    <location>
        <position position="139"/>
    </location>
</feature>
<dbReference type="AlphaFoldDB" id="A0A653DGI4"/>
<keyword evidence="2" id="KW-1185">Reference proteome</keyword>
<protein>
    <recommendedName>
        <fullName evidence="3">Dynein heavy chain AAA 5 extension domain-containing protein</fullName>
    </recommendedName>
</protein>
<proteinExistence type="predicted"/>
<gene>
    <name evidence="1" type="ORF">CALMAC_LOCUS16940</name>
</gene>
<dbReference type="Gene3D" id="3.40.50.300">
    <property type="entry name" value="P-loop containing nucleotide triphosphate hydrolases"/>
    <property type="match status" value="1"/>
</dbReference>
<dbReference type="GO" id="GO:0051959">
    <property type="term" value="F:dynein light intermediate chain binding"/>
    <property type="evidence" value="ECO:0007669"/>
    <property type="project" value="InterPro"/>
</dbReference>
<feature type="non-terminal residue" evidence="1">
    <location>
        <position position="1"/>
    </location>
</feature>
<dbReference type="GO" id="GO:0007018">
    <property type="term" value="P:microtubule-based movement"/>
    <property type="evidence" value="ECO:0007669"/>
    <property type="project" value="InterPro"/>
</dbReference>